<dbReference type="RefSeq" id="WP_238252848.1">
    <property type="nucleotide sequence ID" value="NZ_BPQX01000063.1"/>
</dbReference>
<proteinExistence type="predicted"/>
<accession>A0ABU0HQB5</accession>
<protein>
    <submittedName>
        <fullName evidence="1">Uncharacterized protein</fullName>
    </submittedName>
</protein>
<comment type="caution">
    <text evidence="1">The sequence shown here is derived from an EMBL/GenBank/DDBJ whole genome shotgun (WGS) entry which is preliminary data.</text>
</comment>
<organism evidence="1 2">
    <name type="scientific">Methylobacterium persicinum</name>
    <dbReference type="NCBI Taxonomy" id="374426"/>
    <lineage>
        <taxon>Bacteria</taxon>
        <taxon>Pseudomonadati</taxon>
        <taxon>Pseudomonadota</taxon>
        <taxon>Alphaproteobacteria</taxon>
        <taxon>Hyphomicrobiales</taxon>
        <taxon>Methylobacteriaceae</taxon>
        <taxon>Methylobacterium</taxon>
    </lineage>
</organism>
<sequence>MASIKIRMAGDGTFSVFRDGSSVASGLTRAQAERCATVLGWIAKAS</sequence>
<dbReference type="Proteomes" id="UP001236369">
    <property type="component" value="Unassembled WGS sequence"/>
</dbReference>
<dbReference type="EMBL" id="JAUSVV010000013">
    <property type="protein sequence ID" value="MDQ0444513.1"/>
    <property type="molecule type" value="Genomic_DNA"/>
</dbReference>
<gene>
    <name evidence="1" type="ORF">QO016_004026</name>
</gene>
<keyword evidence="2" id="KW-1185">Reference proteome</keyword>
<name>A0ABU0HQB5_9HYPH</name>
<reference evidence="1 2" key="1">
    <citation type="submission" date="2023-07" db="EMBL/GenBank/DDBJ databases">
        <title>Genomic Encyclopedia of Type Strains, Phase IV (KMG-IV): sequencing the most valuable type-strain genomes for metagenomic binning, comparative biology and taxonomic classification.</title>
        <authorList>
            <person name="Goeker M."/>
        </authorList>
    </citation>
    <scope>NUCLEOTIDE SEQUENCE [LARGE SCALE GENOMIC DNA]</scope>
    <source>
        <strain evidence="1 2">DSM 19562</strain>
    </source>
</reference>
<evidence type="ECO:0000313" key="1">
    <source>
        <dbReference type="EMBL" id="MDQ0444513.1"/>
    </source>
</evidence>
<evidence type="ECO:0000313" key="2">
    <source>
        <dbReference type="Proteomes" id="UP001236369"/>
    </source>
</evidence>